<evidence type="ECO:0000313" key="1">
    <source>
        <dbReference type="EMBL" id="BAU16408.1"/>
    </source>
</evidence>
<name>A0A0S3UFU8_9CAUD</name>
<dbReference type="EMBL" id="LC102729">
    <property type="protein sequence ID" value="BAU16408.1"/>
    <property type="molecule type" value="Genomic_DNA"/>
</dbReference>
<sequence>MTSSAVILDGFIHRLVICDKDGTVVDEEIVHNLIPQVGVDFLIRSPFGDTAPISTFYCGLFAGNYIPSSSTTAADIPTNMQEFTNYSETTRPVWNRAYDGVGTMDNIANRAQFTVTRDRTVYGAFLVSSSTKGGNNGLLLSVVRFASPKPLTTGQTAQLISGITYVPTNIV</sequence>
<dbReference type="KEGG" id="vg:40080274"/>
<proteinExistence type="predicted"/>
<keyword evidence="2" id="KW-1185">Reference proteome</keyword>
<dbReference type="GeneID" id="40080274"/>
<organism evidence="1 2">
    <name type="scientific">Pseudomonas phage phiR18</name>
    <dbReference type="NCBI Taxonomy" id="1752027"/>
    <lineage>
        <taxon>Viruses</taxon>
        <taxon>Duplodnaviria</taxon>
        <taxon>Heunggongvirae</taxon>
        <taxon>Uroviricota</taxon>
        <taxon>Caudoviricetes</taxon>
        <taxon>Kochitakasuvirus</taxon>
        <taxon>Kochitakasuvirus R18</taxon>
    </lineage>
</organism>
<dbReference type="RefSeq" id="YP_009604380.1">
    <property type="nucleotide sequence ID" value="NC_041964.1"/>
</dbReference>
<protein>
    <submittedName>
        <fullName evidence="1">Uncharacterized protein</fullName>
    </submittedName>
</protein>
<reference evidence="1" key="1">
    <citation type="journal article" date="2016" name="Genome Announc.">
        <title>Complete Genome Sequences of Broad-Host-Range Pseudomonas aeruginosa Bacteriophages phiR18 and phiS12-1.</title>
        <authorList>
            <person name="Furusawa T."/>
            <person name="Iwano H."/>
            <person name="Higuchi H."/>
            <person name="Usui M."/>
            <person name="Maruyama F."/>
            <person name="Nakagawa I."/>
            <person name="Yokota H."/>
            <person name="Tamura Y."/>
        </authorList>
    </citation>
    <scope>NUCLEOTIDE SEQUENCE [LARGE SCALE GENOMIC DNA]</scope>
</reference>
<accession>A0A0S3UFU8</accession>
<dbReference type="Proteomes" id="UP000221614">
    <property type="component" value="Segment"/>
</dbReference>
<evidence type="ECO:0000313" key="2">
    <source>
        <dbReference type="Proteomes" id="UP000221614"/>
    </source>
</evidence>